<dbReference type="PROSITE" id="PS51766">
    <property type="entry name" value="DOCKERIN"/>
    <property type="match status" value="1"/>
</dbReference>
<dbReference type="Proteomes" id="UP000199659">
    <property type="component" value="Unassembled WGS sequence"/>
</dbReference>
<organism evidence="2 3">
    <name type="scientific">Anaeromicropila populeti</name>
    <dbReference type="NCBI Taxonomy" id="37658"/>
    <lineage>
        <taxon>Bacteria</taxon>
        <taxon>Bacillati</taxon>
        <taxon>Bacillota</taxon>
        <taxon>Clostridia</taxon>
        <taxon>Lachnospirales</taxon>
        <taxon>Lachnospiraceae</taxon>
        <taxon>Anaeromicropila</taxon>
    </lineage>
</organism>
<dbReference type="STRING" id="37658.SAMN05661086_01130"/>
<reference evidence="2 3" key="1">
    <citation type="submission" date="2016-10" db="EMBL/GenBank/DDBJ databases">
        <authorList>
            <person name="de Groot N.N."/>
        </authorList>
    </citation>
    <scope>NUCLEOTIDE SEQUENCE [LARGE SCALE GENOMIC DNA]</scope>
    <source>
        <strain evidence="2 3">743A</strain>
    </source>
</reference>
<sequence length="551" mass="61734">MKVLSKKFRFVLFSAIVLVVAGCLNNTSLLRFYNYADKVFAATIIVSEDGKWKFSTDGELYIYTGSETEVTLPEQLTSNGVTYNISKVTKFALLKNTTVTKINIGDNITFIADGSFMQMPNLEAIEVSETNTNYCDINGILYNKAQTILLRFPQKNPAQTMEFPDSFIKCDDDALEICPNIQTLVIPAIYTGEEGDQTCIFSQRMFPNLTTIEVEQGNANFSSESGILYNADKTKLAWYPPKKADTDFTIPNSVTTIECNAFLNAVNLQNINLSANITDIDIFAFTGCNLTSLNSITTRADYVNWNSPLKTVFQDNLAAFNTQPFSISLVEQEIQYAVDTYIEAGMSDYQKIYALYNYATNKVTYDSADMYAPENHCMSSLFLGNQTVCEGYALAMSLLLDKIGIPNCAVLNYNHAWDVLKLNDVWLLIDATWDDNDTEMAGKTYFLRTAAEYAPIHPAYTGICSSCLVSTNYSFGVDKSEYIDNLPVCDAIIGDLNMDGVLDSMDINCMGNEVQAYARYYQFGYYNVRADMNRDGAINQDDYNLLYEMVN</sequence>
<protein>
    <submittedName>
        <fullName evidence="2">Leucine rich repeat-containing protein</fullName>
    </submittedName>
</protein>
<dbReference type="SUPFAM" id="SSF63446">
    <property type="entry name" value="Type I dockerin domain"/>
    <property type="match status" value="1"/>
</dbReference>
<dbReference type="RefSeq" id="WP_092559716.1">
    <property type="nucleotide sequence ID" value="NZ_FOYZ01000003.1"/>
</dbReference>
<dbReference type="InterPro" id="IPR018247">
    <property type="entry name" value="EF_Hand_1_Ca_BS"/>
</dbReference>
<accession>A0A1I6ISQ2</accession>
<dbReference type="Gene3D" id="1.10.1330.10">
    <property type="entry name" value="Dockerin domain"/>
    <property type="match status" value="1"/>
</dbReference>
<dbReference type="InterPro" id="IPR016134">
    <property type="entry name" value="Dockerin_dom"/>
</dbReference>
<evidence type="ECO:0000259" key="1">
    <source>
        <dbReference type="PROSITE" id="PS51766"/>
    </source>
</evidence>
<name>A0A1I6ISQ2_9FIRM</name>
<dbReference type="Gene3D" id="3.80.10.10">
    <property type="entry name" value="Ribonuclease Inhibitor"/>
    <property type="match status" value="2"/>
</dbReference>
<dbReference type="OrthoDB" id="1824119at2"/>
<proteinExistence type="predicted"/>
<dbReference type="PROSITE" id="PS51257">
    <property type="entry name" value="PROKAR_LIPOPROTEIN"/>
    <property type="match status" value="1"/>
</dbReference>
<keyword evidence="3" id="KW-1185">Reference proteome</keyword>
<evidence type="ECO:0000313" key="3">
    <source>
        <dbReference type="Proteomes" id="UP000199659"/>
    </source>
</evidence>
<dbReference type="SUPFAM" id="SSF52047">
    <property type="entry name" value="RNI-like"/>
    <property type="match status" value="1"/>
</dbReference>
<dbReference type="InterPro" id="IPR038765">
    <property type="entry name" value="Papain-like_cys_pep_sf"/>
</dbReference>
<dbReference type="InterPro" id="IPR026906">
    <property type="entry name" value="LRR_5"/>
</dbReference>
<dbReference type="PROSITE" id="PS00018">
    <property type="entry name" value="EF_HAND_1"/>
    <property type="match status" value="1"/>
</dbReference>
<dbReference type="GO" id="GO:0000272">
    <property type="term" value="P:polysaccharide catabolic process"/>
    <property type="evidence" value="ECO:0007669"/>
    <property type="project" value="InterPro"/>
</dbReference>
<evidence type="ECO:0000313" key="2">
    <source>
        <dbReference type="EMBL" id="SFR69671.1"/>
    </source>
</evidence>
<dbReference type="InterPro" id="IPR036439">
    <property type="entry name" value="Dockerin_dom_sf"/>
</dbReference>
<dbReference type="EMBL" id="FOYZ01000003">
    <property type="protein sequence ID" value="SFR69671.1"/>
    <property type="molecule type" value="Genomic_DNA"/>
</dbReference>
<dbReference type="Pfam" id="PF13306">
    <property type="entry name" value="LRR_5"/>
    <property type="match status" value="2"/>
</dbReference>
<gene>
    <name evidence="2" type="ORF">SAMN05661086_01130</name>
</gene>
<dbReference type="InterPro" id="IPR032675">
    <property type="entry name" value="LRR_dom_sf"/>
</dbReference>
<dbReference type="InterPro" id="IPR002931">
    <property type="entry name" value="Transglutaminase-like"/>
</dbReference>
<dbReference type="Pfam" id="PF01841">
    <property type="entry name" value="Transglut_core"/>
    <property type="match status" value="1"/>
</dbReference>
<dbReference type="SUPFAM" id="SSF54001">
    <property type="entry name" value="Cysteine proteinases"/>
    <property type="match status" value="1"/>
</dbReference>
<dbReference type="AlphaFoldDB" id="A0A1I6ISQ2"/>
<feature type="domain" description="Dockerin" evidence="1">
    <location>
        <begin position="489"/>
        <end position="551"/>
    </location>
</feature>